<dbReference type="InterPro" id="IPR036390">
    <property type="entry name" value="WH_DNA-bd_sf"/>
</dbReference>
<comment type="caution">
    <text evidence="2">The sequence shown here is derived from an EMBL/GenBank/DDBJ whole genome shotgun (WGS) entry which is preliminary data.</text>
</comment>
<gene>
    <name evidence="2" type="ORF">ACFSKL_04500</name>
</gene>
<name>A0ABW4VHB1_9BACT</name>
<dbReference type="GO" id="GO:0005524">
    <property type="term" value="F:ATP binding"/>
    <property type="evidence" value="ECO:0007669"/>
    <property type="project" value="UniProtKB-KW"/>
</dbReference>
<keyword evidence="2" id="KW-0547">Nucleotide-binding</keyword>
<sequence>MFFPSKPFYPYRFGTNNSSTSSISHRDYYDKGARITIELFDDRVEISNPGGLTSAISPSEFGTKSHSRNPLVFGLFVRINLVEQIGSGIERMRDEMNNAALPKPEFKVDGMFTAIFNRMKSSGKSSGKGSGKSSEPDWVELKIIIQQRSAKKLSKSALKILEMVFTSSEVTIPEMAKKMGITERAIEKNIQKLKGLELLERKEGNRGGYWQLKID</sequence>
<dbReference type="InterPro" id="IPR038475">
    <property type="entry name" value="RecG_C_sf"/>
</dbReference>
<protein>
    <submittedName>
        <fullName evidence="2">ATP-binding protein</fullName>
    </submittedName>
</protein>
<dbReference type="Gene3D" id="1.10.10.10">
    <property type="entry name" value="Winged helix-like DNA-binding domain superfamily/Winged helix DNA-binding domain"/>
    <property type="match status" value="1"/>
</dbReference>
<organism evidence="2 3">
    <name type="scientific">Belliella marina</name>
    <dbReference type="NCBI Taxonomy" id="1644146"/>
    <lineage>
        <taxon>Bacteria</taxon>
        <taxon>Pseudomonadati</taxon>
        <taxon>Bacteroidota</taxon>
        <taxon>Cytophagia</taxon>
        <taxon>Cytophagales</taxon>
        <taxon>Cyclobacteriaceae</taxon>
        <taxon>Belliella</taxon>
    </lineage>
</organism>
<accession>A0ABW4VHB1</accession>
<dbReference type="Pfam" id="PF08279">
    <property type="entry name" value="HTH_11"/>
    <property type="match status" value="1"/>
</dbReference>
<dbReference type="PANTHER" id="PTHR30595">
    <property type="entry name" value="GLPR-RELATED TRANSCRIPTIONAL REPRESSOR"/>
    <property type="match status" value="1"/>
</dbReference>
<dbReference type="Pfam" id="PF13749">
    <property type="entry name" value="HATPase_c_4"/>
    <property type="match status" value="1"/>
</dbReference>
<keyword evidence="3" id="KW-1185">Reference proteome</keyword>
<evidence type="ECO:0000313" key="2">
    <source>
        <dbReference type="EMBL" id="MFD2034037.1"/>
    </source>
</evidence>
<keyword evidence="2" id="KW-0067">ATP-binding</keyword>
<dbReference type="RefSeq" id="WP_376883868.1">
    <property type="nucleotide sequence ID" value="NZ_JBHUHR010000015.1"/>
</dbReference>
<dbReference type="PANTHER" id="PTHR30595:SF6">
    <property type="entry name" value="SCHLAFEN ALBA-2 DOMAIN-CONTAINING PROTEIN"/>
    <property type="match status" value="1"/>
</dbReference>
<feature type="domain" description="Helix-turn-helix type 11" evidence="1">
    <location>
        <begin position="158"/>
        <end position="197"/>
    </location>
</feature>
<dbReference type="Proteomes" id="UP001597361">
    <property type="component" value="Unassembled WGS sequence"/>
</dbReference>
<dbReference type="SUPFAM" id="SSF46785">
    <property type="entry name" value="Winged helix' DNA-binding domain"/>
    <property type="match status" value="1"/>
</dbReference>
<dbReference type="InterPro" id="IPR036388">
    <property type="entry name" value="WH-like_DNA-bd_sf"/>
</dbReference>
<dbReference type="EMBL" id="JBHUHR010000015">
    <property type="protein sequence ID" value="MFD2034037.1"/>
    <property type="molecule type" value="Genomic_DNA"/>
</dbReference>
<evidence type="ECO:0000313" key="3">
    <source>
        <dbReference type="Proteomes" id="UP001597361"/>
    </source>
</evidence>
<reference evidence="3" key="1">
    <citation type="journal article" date="2019" name="Int. J. Syst. Evol. Microbiol.">
        <title>The Global Catalogue of Microorganisms (GCM) 10K type strain sequencing project: providing services to taxonomists for standard genome sequencing and annotation.</title>
        <authorList>
            <consortium name="The Broad Institute Genomics Platform"/>
            <consortium name="The Broad Institute Genome Sequencing Center for Infectious Disease"/>
            <person name="Wu L."/>
            <person name="Ma J."/>
        </authorList>
    </citation>
    <scope>NUCLEOTIDE SEQUENCE [LARGE SCALE GENOMIC DNA]</scope>
    <source>
        <strain evidence="3">CGMCC 1.15180</strain>
    </source>
</reference>
<evidence type="ECO:0000259" key="1">
    <source>
        <dbReference type="Pfam" id="PF08279"/>
    </source>
</evidence>
<dbReference type="InterPro" id="IPR013196">
    <property type="entry name" value="HTH_11"/>
</dbReference>
<dbReference type="Gene3D" id="3.30.565.60">
    <property type="match status" value="1"/>
</dbReference>
<proteinExistence type="predicted"/>